<dbReference type="PANTHER" id="PTHR12526:SF510">
    <property type="entry name" value="D-INOSITOL 3-PHOSPHATE GLYCOSYLTRANSFERASE"/>
    <property type="match status" value="1"/>
</dbReference>
<protein>
    <submittedName>
        <fullName evidence="4">Glycosyltransferase</fullName>
        <ecNumber evidence="4">2.4.-.-</ecNumber>
    </submittedName>
</protein>
<evidence type="ECO:0000313" key="4">
    <source>
        <dbReference type="EMBL" id="UWZ82413.1"/>
    </source>
</evidence>
<dbReference type="Pfam" id="PF13692">
    <property type="entry name" value="Glyco_trans_1_4"/>
    <property type="match status" value="1"/>
</dbReference>
<feature type="domain" description="Glycosyltransferase subfamily 4-like N-terminal" evidence="3">
    <location>
        <begin position="12"/>
        <end position="166"/>
    </location>
</feature>
<keyword evidence="2 4" id="KW-0808">Transferase</keyword>
<evidence type="ECO:0000256" key="1">
    <source>
        <dbReference type="ARBA" id="ARBA00022676"/>
    </source>
</evidence>
<accession>A0A9J7BMJ0</accession>
<reference evidence="4" key="1">
    <citation type="submission" date="2021-04" db="EMBL/GenBank/DDBJ databases">
        <title>Phylogenetic analysis of Acidobacteriaceae.</title>
        <authorList>
            <person name="Qiu L."/>
            <person name="Zhang Q."/>
        </authorList>
    </citation>
    <scope>NUCLEOTIDE SEQUENCE</scope>
    <source>
        <strain evidence="4">DSM 25168</strain>
    </source>
</reference>
<dbReference type="Pfam" id="PF13439">
    <property type="entry name" value="Glyco_transf_4"/>
    <property type="match status" value="1"/>
</dbReference>
<dbReference type="EMBL" id="CP093313">
    <property type="protein sequence ID" value="UWZ82413.1"/>
    <property type="molecule type" value="Genomic_DNA"/>
</dbReference>
<sequence>MRILYVLNTLAIGGAERLVLSLGERMAARGHEVRVVALGPERPDELPTHLEVTRLGMDKHPARAFSGVTKGARILRQFRPHILHSHNFHGNMLARALVLTCRSAKVVATLHNEYEGGRVRMLALKLTDFLTECSVAVSQAVAERAQELRIVPPEKCRVILNGVDIASLTPDEQRRASSRSAMGAHRDFIWLSAGRLVPAKDYGNLLLAFSQVYAAAPETQLWIAGDGDAEYAEALQIKAANLGLTPAVNWLGGRRDIAALLDAADAFVLGSAWEGMPLAIAEAMAMEKPVAATGVGGVGELVERCGLTVPPRDPHALARAMLSIMNTPAKARRFLGQSARQRIVDHFNIERKADEWEALYRAVCGGIS</sequence>
<dbReference type="RefSeq" id="WP_260791597.1">
    <property type="nucleotide sequence ID" value="NZ_CP093313.1"/>
</dbReference>
<organism evidence="4 5">
    <name type="scientific">Occallatibacter riparius</name>
    <dbReference type="NCBI Taxonomy" id="1002689"/>
    <lineage>
        <taxon>Bacteria</taxon>
        <taxon>Pseudomonadati</taxon>
        <taxon>Acidobacteriota</taxon>
        <taxon>Terriglobia</taxon>
        <taxon>Terriglobales</taxon>
        <taxon>Acidobacteriaceae</taxon>
        <taxon>Occallatibacter</taxon>
    </lineage>
</organism>
<proteinExistence type="predicted"/>
<gene>
    <name evidence="4" type="ORF">MOP44_17765</name>
</gene>
<dbReference type="SUPFAM" id="SSF53756">
    <property type="entry name" value="UDP-Glycosyltransferase/glycogen phosphorylase"/>
    <property type="match status" value="1"/>
</dbReference>
<dbReference type="GO" id="GO:0016757">
    <property type="term" value="F:glycosyltransferase activity"/>
    <property type="evidence" value="ECO:0007669"/>
    <property type="project" value="UniProtKB-KW"/>
</dbReference>
<dbReference type="PANTHER" id="PTHR12526">
    <property type="entry name" value="GLYCOSYLTRANSFERASE"/>
    <property type="match status" value="1"/>
</dbReference>
<evidence type="ECO:0000259" key="3">
    <source>
        <dbReference type="Pfam" id="PF13439"/>
    </source>
</evidence>
<dbReference type="InterPro" id="IPR028098">
    <property type="entry name" value="Glyco_trans_4-like_N"/>
</dbReference>
<dbReference type="Proteomes" id="UP001059380">
    <property type="component" value="Chromosome"/>
</dbReference>
<dbReference type="EC" id="2.4.-.-" evidence="4"/>
<dbReference type="KEGG" id="orp:MOP44_17765"/>
<name>A0A9J7BMJ0_9BACT</name>
<keyword evidence="5" id="KW-1185">Reference proteome</keyword>
<dbReference type="Gene3D" id="3.40.50.2000">
    <property type="entry name" value="Glycogen Phosphorylase B"/>
    <property type="match status" value="2"/>
</dbReference>
<evidence type="ECO:0000256" key="2">
    <source>
        <dbReference type="ARBA" id="ARBA00022679"/>
    </source>
</evidence>
<dbReference type="AlphaFoldDB" id="A0A9J7BMJ0"/>
<evidence type="ECO:0000313" key="5">
    <source>
        <dbReference type="Proteomes" id="UP001059380"/>
    </source>
</evidence>
<keyword evidence="1 4" id="KW-0328">Glycosyltransferase</keyword>